<dbReference type="Gene3D" id="1.25.40.120">
    <property type="entry name" value="Protein prenylyltransferase"/>
    <property type="match status" value="1"/>
</dbReference>
<dbReference type="AlphaFoldDB" id="A0A1E1W5Z7"/>
<dbReference type="PANTHER" id="PTHR11129">
    <property type="entry name" value="PROTEIN FARNESYLTRANSFERASE ALPHA SUBUNIT/RAB GERANYLGERANYL TRANSFERASE ALPHA SUBUNIT"/>
    <property type="match status" value="1"/>
</dbReference>
<sequence length="448" mass="53476">MEEDKFALVEKIIKDIDNVMSKNAELCSFDIVPVESNFQNKSPVLHLENCLGLESWCVKHVYMYCYTELMDKYFSKPKRKSLKVTSVMSGRLTRILNVTLLLNPELTSLWNKRRDLVLKMLLEKSSELRFTRLVLSRKPKCNDAFAYRRWLLDAILKDDNLQSNYIENLANEELHICELASDKSPNNYHSWNHRTWVMNKLKKYEKQFDLNFLYVKEYDFSERWSSKHVSDFSCFHYRQFCIKNIFTISNNSWKSLETSINGNLRKTFVRVLALHFPKDFSIQASENDLISYTEDNLVNLLLSYTVKNCNCITNNSLVCRKLEILFHEMVLNNELLRYYKYHETLWYHRRFIIHEIIAIMYEYYGVVRQNGALVKNVCKKCNLDEIRQKQPKMGRYDGERVYSSVLFKVTLAHEMNYIQERRNDNDNYADRHEKYLKFVEGLNNSFST</sequence>
<dbReference type="GO" id="GO:0005737">
    <property type="term" value="C:cytoplasm"/>
    <property type="evidence" value="ECO:0007669"/>
    <property type="project" value="TreeGrafter"/>
</dbReference>
<comment type="similarity">
    <text evidence="1">Belongs to the protein prenyltransferase subunit alpha family.</text>
</comment>
<accession>A0A1E1W5Z7</accession>
<proteinExistence type="inferred from homology"/>
<name>A0A1E1W5Z7_PECGO</name>
<evidence type="ECO:0000256" key="1">
    <source>
        <dbReference type="ARBA" id="ARBA00006734"/>
    </source>
</evidence>
<dbReference type="InterPro" id="IPR002088">
    <property type="entry name" value="Prenyl_trans_a"/>
</dbReference>
<dbReference type="OrthoDB" id="5358702at2759"/>
<dbReference type="Pfam" id="PF01239">
    <property type="entry name" value="PPTA"/>
    <property type="match status" value="3"/>
</dbReference>
<dbReference type="EMBL" id="GDQN01008670">
    <property type="protein sequence ID" value="JAT82384.1"/>
    <property type="molecule type" value="Transcribed_RNA"/>
</dbReference>
<dbReference type="PANTHER" id="PTHR11129:SF3">
    <property type="entry name" value="PROTEIN PRENYLTRANSFERASE ALPHA SUBUNIT REPEAT-CONTAINING PROTEIN 1"/>
    <property type="match status" value="1"/>
</dbReference>
<dbReference type="SUPFAM" id="SSF48439">
    <property type="entry name" value="Protein prenylyltransferase"/>
    <property type="match status" value="1"/>
</dbReference>
<evidence type="ECO:0000256" key="3">
    <source>
        <dbReference type="ARBA" id="ARBA00022679"/>
    </source>
</evidence>
<keyword evidence="3" id="KW-0808">Transferase</keyword>
<organism evidence="5">
    <name type="scientific">Pectinophora gossypiella</name>
    <name type="common">Cotton pink bollworm</name>
    <name type="synonym">Depressaria gossypiella</name>
    <dbReference type="NCBI Taxonomy" id="13191"/>
    <lineage>
        <taxon>Eukaryota</taxon>
        <taxon>Metazoa</taxon>
        <taxon>Ecdysozoa</taxon>
        <taxon>Arthropoda</taxon>
        <taxon>Hexapoda</taxon>
        <taxon>Insecta</taxon>
        <taxon>Pterygota</taxon>
        <taxon>Neoptera</taxon>
        <taxon>Endopterygota</taxon>
        <taxon>Lepidoptera</taxon>
        <taxon>Glossata</taxon>
        <taxon>Ditrysia</taxon>
        <taxon>Gelechioidea</taxon>
        <taxon>Gelechiidae</taxon>
        <taxon>Apatetrinae</taxon>
        <taxon>Pectinophora</taxon>
    </lineage>
</organism>
<dbReference type="GO" id="GO:0008318">
    <property type="term" value="F:protein prenyltransferase activity"/>
    <property type="evidence" value="ECO:0007669"/>
    <property type="project" value="InterPro"/>
</dbReference>
<reference evidence="5" key="1">
    <citation type="submission" date="2015-09" db="EMBL/GenBank/DDBJ databases">
        <title>De novo assembly of Pectinophora gossypiella (Pink Bollworm) gut transcriptome.</title>
        <authorList>
            <person name="Tassone E.E."/>
        </authorList>
    </citation>
    <scope>NUCLEOTIDE SEQUENCE</scope>
</reference>
<protein>
    <recommendedName>
        <fullName evidence="6">Protein prenyltransferase alpha subunit repeat-containing protein 1</fullName>
    </recommendedName>
</protein>
<evidence type="ECO:0000256" key="2">
    <source>
        <dbReference type="ARBA" id="ARBA00022602"/>
    </source>
</evidence>
<gene>
    <name evidence="5" type="ORF">g.1033</name>
</gene>
<evidence type="ECO:0000313" key="5">
    <source>
        <dbReference type="EMBL" id="JAT82384.1"/>
    </source>
</evidence>
<keyword evidence="4" id="KW-0677">Repeat</keyword>
<evidence type="ECO:0000256" key="4">
    <source>
        <dbReference type="ARBA" id="ARBA00022737"/>
    </source>
</evidence>
<evidence type="ECO:0008006" key="6">
    <source>
        <dbReference type="Google" id="ProtNLM"/>
    </source>
</evidence>
<keyword evidence="2" id="KW-0637">Prenyltransferase</keyword>
<dbReference type="PROSITE" id="PS51147">
    <property type="entry name" value="PFTA"/>
    <property type="match status" value="1"/>
</dbReference>